<protein>
    <submittedName>
        <fullName evidence="1">5-formyltetrahydrofolate cyclo-ligase</fullName>
        <ecNumber evidence="1">6.3.3.2</ecNumber>
    </submittedName>
</protein>
<dbReference type="AlphaFoldDB" id="A0A7W9FMP1"/>
<dbReference type="InterPro" id="IPR002698">
    <property type="entry name" value="FTHF_cligase"/>
</dbReference>
<keyword evidence="2" id="KW-1185">Reference proteome</keyword>
<evidence type="ECO:0000313" key="1">
    <source>
        <dbReference type="EMBL" id="MBB5753505.1"/>
    </source>
</evidence>
<dbReference type="EMBL" id="JACHOO010000005">
    <property type="protein sequence ID" value="MBB5753505.1"/>
    <property type="molecule type" value="Genomic_DNA"/>
</dbReference>
<sequence>MTGEARWAGRNIDKDRLRTAVWDRLVAEGVHVGPPHGNIPNFVGADAAALNLSRLPAWRTARIVKCNPDPPQIAVRLRALYDGKTVYAPVPELTEGFPFVVLDPAVLARKGVTFELAATHQGFMMHGTPIAFEAMERMDLCVVGCVAVSRGGGRTGKGAGFADLELGIFRELGLVDAATPICTTVHSAQLVAEDVLPMEPHDSVLTAIATERGLYTAGAGRPQPKGVDWDAVRPEQFASIPFLAALRDRLERR</sequence>
<dbReference type="InterPro" id="IPR024185">
    <property type="entry name" value="FTHF_cligase-like_sf"/>
</dbReference>
<reference evidence="1 2" key="1">
    <citation type="submission" date="2020-08" db="EMBL/GenBank/DDBJ databases">
        <title>Genomic Encyclopedia of Type Strains, Phase IV (KMG-IV): sequencing the most valuable type-strain genomes for metagenomic binning, comparative biology and taxonomic classification.</title>
        <authorList>
            <person name="Goeker M."/>
        </authorList>
    </citation>
    <scope>NUCLEOTIDE SEQUENCE [LARGE SCALE GENOMIC DNA]</scope>
    <source>
        <strain evidence="1 2">DSM 16268</strain>
    </source>
</reference>
<evidence type="ECO:0000313" key="2">
    <source>
        <dbReference type="Proteomes" id="UP000523821"/>
    </source>
</evidence>
<comment type="caution">
    <text evidence="1">The sequence shown here is derived from an EMBL/GenBank/DDBJ whole genome shotgun (WGS) entry which is preliminary data.</text>
</comment>
<dbReference type="SUPFAM" id="SSF100950">
    <property type="entry name" value="NagB/RpiA/CoA transferase-like"/>
    <property type="match status" value="1"/>
</dbReference>
<keyword evidence="1" id="KW-0436">Ligase</keyword>
<gene>
    <name evidence="1" type="ORF">GGQ63_002575</name>
</gene>
<dbReference type="InterPro" id="IPR037171">
    <property type="entry name" value="NagB/RpiA_transferase-like"/>
</dbReference>
<dbReference type="Gene3D" id="3.40.50.10420">
    <property type="entry name" value="NagB/RpiA/CoA transferase-like"/>
    <property type="match status" value="1"/>
</dbReference>
<dbReference type="Pfam" id="PF01812">
    <property type="entry name" value="5-FTHF_cyc-lig"/>
    <property type="match status" value="1"/>
</dbReference>
<dbReference type="RefSeq" id="WP_183856414.1">
    <property type="nucleotide sequence ID" value="NZ_JACHOO010000005.1"/>
</dbReference>
<dbReference type="GO" id="GO:0030272">
    <property type="term" value="F:5-formyltetrahydrofolate cyclo-ligase activity"/>
    <property type="evidence" value="ECO:0007669"/>
    <property type="project" value="UniProtKB-EC"/>
</dbReference>
<organism evidence="1 2">
    <name type="scientific">Prosthecomicrobium pneumaticum</name>
    <dbReference type="NCBI Taxonomy" id="81895"/>
    <lineage>
        <taxon>Bacteria</taxon>
        <taxon>Pseudomonadati</taxon>
        <taxon>Pseudomonadota</taxon>
        <taxon>Alphaproteobacteria</taxon>
        <taxon>Hyphomicrobiales</taxon>
        <taxon>Kaistiaceae</taxon>
        <taxon>Prosthecomicrobium</taxon>
    </lineage>
</organism>
<name>A0A7W9FMP1_9HYPH</name>
<proteinExistence type="predicted"/>
<dbReference type="GO" id="GO:0005737">
    <property type="term" value="C:cytoplasm"/>
    <property type="evidence" value="ECO:0007669"/>
    <property type="project" value="TreeGrafter"/>
</dbReference>
<dbReference type="PANTHER" id="PTHR13017">
    <property type="entry name" value="5-FORMYLTETRAHYDROFOLATE CYCLO-LIGASE-RELATED"/>
    <property type="match status" value="1"/>
</dbReference>
<dbReference type="Proteomes" id="UP000523821">
    <property type="component" value="Unassembled WGS sequence"/>
</dbReference>
<dbReference type="PANTHER" id="PTHR13017:SF0">
    <property type="entry name" value="METHENYLTETRAHYDROFOLATE SYNTHASE DOMAIN-CONTAINING PROTEIN"/>
    <property type="match status" value="1"/>
</dbReference>
<dbReference type="EC" id="6.3.3.2" evidence="1"/>
<accession>A0A7W9FMP1</accession>